<organism evidence="3 4">
    <name type="scientific">Neorhizobium galegae bv. orientalis str. HAMBI 540</name>
    <dbReference type="NCBI Taxonomy" id="1028800"/>
    <lineage>
        <taxon>Bacteria</taxon>
        <taxon>Pseudomonadati</taxon>
        <taxon>Pseudomonadota</taxon>
        <taxon>Alphaproteobacteria</taxon>
        <taxon>Hyphomicrobiales</taxon>
        <taxon>Rhizobiaceae</taxon>
        <taxon>Rhizobium/Agrobacterium group</taxon>
        <taxon>Neorhizobium</taxon>
    </lineage>
</organism>
<name>A0A068SJT9_NEOGA</name>
<dbReference type="OrthoDB" id="9788289at2"/>
<sequence>MHIIDRRLNPRGKSLENRQRFLRRAKDAVQQAVRRSLQSRSIRDVLDGGEVSLPIGGMGEPSFRRAEGGITDHVLPGNRAFVEGDIIPRPPGQGAGRPKEAGQGDGEDGFRFVLTREEFLSVFLDDLELPELAKRRLSETEEMSPVRAGYSISGSPSNLSIDRTTRLAMMRRIALKRPKPAEIEALQRQIDESENEETRLSLEAELKSLTDRIRRIPYVDPLDVRYRRFDNEPKPVAKAVMFCLMDVSGSMSEHMKDLAKRFYLLLYLFLSQRYEKVEIVFIRHTEKAEEVDEDTFFYGQATGGTLVSSALAAMRSIIAARFDPTEWNIYAAQASDGDNSYRDEAPTGHLLKHEILPLCQYFAYIEVDEEGGDSSVSNSPLWRLYESIRSGSATLAMRKVCRKNEIFPVFHDLFQKRSTQTKAVP</sequence>
<dbReference type="eggNOG" id="COG2718">
    <property type="taxonomic scope" value="Bacteria"/>
</dbReference>
<dbReference type="Pfam" id="PF04285">
    <property type="entry name" value="DUF444"/>
    <property type="match status" value="1"/>
</dbReference>
<dbReference type="PANTHER" id="PTHR30510">
    <property type="entry name" value="UPF0229 PROTEIN YEAH"/>
    <property type="match status" value="1"/>
</dbReference>
<dbReference type="NCBIfam" id="NF003707">
    <property type="entry name" value="PRK05325.1-2"/>
    <property type="match status" value="1"/>
</dbReference>
<dbReference type="PATRIC" id="fig|1028800.3.peg.143"/>
<feature type="compositionally biased region" description="Basic and acidic residues" evidence="2">
    <location>
        <begin position="97"/>
        <end position="108"/>
    </location>
</feature>
<feature type="region of interest" description="Disordered" evidence="2">
    <location>
        <begin position="83"/>
        <end position="108"/>
    </location>
</feature>
<evidence type="ECO:0000313" key="4">
    <source>
        <dbReference type="Proteomes" id="UP000028181"/>
    </source>
</evidence>
<dbReference type="InterPro" id="IPR006698">
    <property type="entry name" value="UPF0229"/>
</dbReference>
<dbReference type="HOGENOM" id="CLU_049702_0_0_5"/>
<dbReference type="GeneID" id="24256879"/>
<dbReference type="EMBL" id="HG938353">
    <property type="protein sequence ID" value="CDN46337.1"/>
    <property type="molecule type" value="Genomic_DNA"/>
</dbReference>
<evidence type="ECO:0000256" key="2">
    <source>
        <dbReference type="SAM" id="MobiDB-lite"/>
    </source>
</evidence>
<evidence type="ECO:0000313" key="3">
    <source>
        <dbReference type="EMBL" id="CDN46337.1"/>
    </source>
</evidence>
<dbReference type="RefSeq" id="WP_038583599.1">
    <property type="nucleotide sequence ID" value="NZ_HG938353.1"/>
</dbReference>
<comment type="similarity">
    <text evidence="1">Belongs to the UPF0229 family.</text>
</comment>
<dbReference type="Proteomes" id="UP000028181">
    <property type="component" value="Chromosome I"/>
</dbReference>
<evidence type="ECO:0000256" key="1">
    <source>
        <dbReference type="HAMAP-Rule" id="MF_01232"/>
    </source>
</evidence>
<dbReference type="NCBIfam" id="NF003708">
    <property type="entry name" value="PRK05325.1-3"/>
    <property type="match status" value="1"/>
</dbReference>
<keyword evidence="4" id="KW-1185">Reference proteome</keyword>
<proteinExistence type="inferred from homology"/>
<gene>
    <name evidence="3" type="ORF">RG540_CH01420</name>
</gene>
<dbReference type="HAMAP" id="MF_01232">
    <property type="entry name" value="UPF0229"/>
    <property type="match status" value="1"/>
</dbReference>
<protein>
    <recommendedName>
        <fullName evidence="1">UPF0229 protein RG540_CH01420</fullName>
    </recommendedName>
</protein>
<accession>A0A068SJT9</accession>
<dbReference type="AlphaFoldDB" id="A0A068SJT9"/>
<dbReference type="PANTHER" id="PTHR30510:SF2">
    <property type="entry name" value="UPF0229 PROTEIN YEAH"/>
    <property type="match status" value="1"/>
</dbReference>
<reference evidence="4" key="1">
    <citation type="journal article" date="2014" name="BMC Genomics">
        <title>Genome sequencing of two Neorhizobium galegae strains reveals a noeT gene responsible for the unusual acetylation of the nodulation factors.</title>
        <authorList>
            <person name="Osterman J."/>
            <person name="Marsh J."/>
            <person name="Laine P.K."/>
            <person name="Zeng Z."/>
            <person name="Alatalo E."/>
            <person name="Sullivan J.T."/>
            <person name="Young J.P."/>
            <person name="Thomas-Oates J."/>
            <person name="Paulin L."/>
            <person name="Lindstrom K."/>
        </authorList>
    </citation>
    <scope>NUCLEOTIDE SEQUENCE [LARGE SCALE GENOMIC DNA]</scope>
    <source>
        <strain evidence="4">HAMBI 540</strain>
    </source>
</reference>
<dbReference type="KEGG" id="ngg:RG540_CH01420"/>